<feature type="coiled-coil region" evidence="1">
    <location>
        <begin position="397"/>
        <end position="435"/>
    </location>
</feature>
<feature type="compositionally biased region" description="Polar residues" evidence="2">
    <location>
        <begin position="666"/>
        <end position="675"/>
    </location>
</feature>
<feature type="compositionally biased region" description="Low complexity" evidence="2">
    <location>
        <begin position="222"/>
        <end position="233"/>
    </location>
</feature>
<evidence type="ECO:0000256" key="1">
    <source>
        <dbReference type="SAM" id="Coils"/>
    </source>
</evidence>
<keyword evidence="1" id="KW-0175">Coiled coil</keyword>
<dbReference type="Pfam" id="PF15369">
    <property type="entry name" value="KIAA1328"/>
    <property type="match status" value="1"/>
</dbReference>
<feature type="compositionally biased region" description="Polar residues" evidence="2">
    <location>
        <begin position="264"/>
        <end position="283"/>
    </location>
</feature>
<feature type="coiled-coil region" evidence="1">
    <location>
        <begin position="108"/>
        <end position="135"/>
    </location>
</feature>
<dbReference type="AlphaFoldDB" id="A0AAE0RW13"/>
<accession>A0AAE0RW13</accession>
<evidence type="ECO:0000313" key="3">
    <source>
        <dbReference type="EMBL" id="KAK3580534.1"/>
    </source>
</evidence>
<reference evidence="3" key="1">
    <citation type="journal article" date="2021" name="Genome Biol. Evol.">
        <title>A High-Quality Reference Genome for a Parasitic Bivalve with Doubly Uniparental Inheritance (Bivalvia: Unionida).</title>
        <authorList>
            <person name="Smith C.H."/>
        </authorList>
    </citation>
    <scope>NUCLEOTIDE SEQUENCE</scope>
    <source>
        <strain evidence="3">CHS0354</strain>
    </source>
</reference>
<organism evidence="3 4">
    <name type="scientific">Potamilus streckersoni</name>
    <dbReference type="NCBI Taxonomy" id="2493646"/>
    <lineage>
        <taxon>Eukaryota</taxon>
        <taxon>Metazoa</taxon>
        <taxon>Spiralia</taxon>
        <taxon>Lophotrochozoa</taxon>
        <taxon>Mollusca</taxon>
        <taxon>Bivalvia</taxon>
        <taxon>Autobranchia</taxon>
        <taxon>Heteroconchia</taxon>
        <taxon>Palaeoheterodonta</taxon>
        <taxon>Unionida</taxon>
        <taxon>Unionoidea</taxon>
        <taxon>Unionidae</taxon>
        <taxon>Ambleminae</taxon>
        <taxon>Lampsilini</taxon>
        <taxon>Potamilus</taxon>
    </lineage>
</organism>
<dbReference type="EMBL" id="JAEAOA010000612">
    <property type="protein sequence ID" value="KAK3580534.1"/>
    <property type="molecule type" value="Genomic_DNA"/>
</dbReference>
<comment type="caution">
    <text evidence="3">The sequence shown here is derived from an EMBL/GenBank/DDBJ whole genome shotgun (WGS) entry which is preliminary data.</text>
</comment>
<evidence type="ECO:0000256" key="2">
    <source>
        <dbReference type="SAM" id="MobiDB-lite"/>
    </source>
</evidence>
<feature type="region of interest" description="Disordered" evidence="2">
    <location>
        <begin position="572"/>
        <end position="607"/>
    </location>
</feature>
<protein>
    <submittedName>
        <fullName evidence="3">Uncharacterized protein</fullName>
    </submittedName>
</protein>
<feature type="region of interest" description="Disordered" evidence="2">
    <location>
        <begin position="260"/>
        <end position="305"/>
    </location>
</feature>
<dbReference type="PANTHER" id="PTHR28375:SF1">
    <property type="entry name" value="PROTEIN HINDERIN"/>
    <property type="match status" value="1"/>
</dbReference>
<proteinExistence type="predicted"/>
<feature type="region of interest" description="Disordered" evidence="2">
    <location>
        <begin position="651"/>
        <end position="685"/>
    </location>
</feature>
<dbReference type="Proteomes" id="UP001195483">
    <property type="component" value="Unassembled WGS sequence"/>
</dbReference>
<feature type="region of interest" description="Disordered" evidence="2">
    <location>
        <begin position="25"/>
        <end position="49"/>
    </location>
</feature>
<reference evidence="3" key="3">
    <citation type="submission" date="2023-05" db="EMBL/GenBank/DDBJ databases">
        <authorList>
            <person name="Smith C.H."/>
        </authorList>
    </citation>
    <scope>NUCLEOTIDE SEQUENCE</scope>
    <source>
        <strain evidence="3">CHS0354</strain>
        <tissue evidence="3">Mantle</tissue>
    </source>
</reference>
<feature type="compositionally biased region" description="Polar residues" evidence="2">
    <location>
        <begin position="583"/>
        <end position="604"/>
    </location>
</feature>
<dbReference type="InterPro" id="IPR032736">
    <property type="entry name" value="Hinderin"/>
</dbReference>
<reference evidence="3" key="2">
    <citation type="journal article" date="2021" name="Genome Biol. Evol.">
        <title>Developing a high-quality reference genome for a parasitic bivalve with doubly uniparental inheritance (Bivalvia: Unionida).</title>
        <authorList>
            <person name="Smith C.H."/>
        </authorList>
    </citation>
    <scope>NUCLEOTIDE SEQUENCE</scope>
    <source>
        <strain evidence="3">CHS0354</strain>
        <tissue evidence="3">Mantle</tissue>
    </source>
</reference>
<keyword evidence="4" id="KW-1185">Reference proteome</keyword>
<evidence type="ECO:0000313" key="4">
    <source>
        <dbReference type="Proteomes" id="UP001195483"/>
    </source>
</evidence>
<feature type="compositionally biased region" description="Basic and acidic residues" evidence="2">
    <location>
        <begin position="284"/>
        <end position="296"/>
    </location>
</feature>
<dbReference type="PANTHER" id="PTHR28375">
    <property type="entry name" value="PROTEIN HINDERIN"/>
    <property type="match status" value="1"/>
</dbReference>
<gene>
    <name evidence="3" type="ORF">CHS0354_009488</name>
</gene>
<sequence>MEAKKGVKAARRLIWSKLDMNPDEDNPDAYIPGVSMPGNRRPSRVQVRKTSEIRAKIPYKQPVVEDITATFSSSKSSLSSVESVLDLKKSHPKKISLKDLNPEDKKRVANLIKELARIGEEREKAVEQLHSERDQFDKQLLKLVDQQEQIVKEREDIQAKLFKCQNLLTQYQSQLLKKQEKLNLSIADSLNKEKKPDANMHNRSHSAQSTPIIRGHRSLFEGQGQSQQQRSSSADLFSQRRLSDDRPYTTIIDKEIALNKQMEGRNSQGVSPSVTPRLNQNPHQDGRPKFANRDEIPSLGPLREPIMSSTHKSAELREHLSRDSGNAGFEALIPDQSPRSSIVAPLNFYQTEKLRSHVAFAEKLLEDENLQHHSPNLEKVISKESEHYKNMSPSLRRKELLVQRQALLEEQRRLKEILTKQEQQLLQKKEQIQQRQLLQKERLEFYKENGKFPFNQGARGEEIDNNARSNVVGITHLDLVRVHKETGNKENEDALRRRFSFDGIETESIENAVQVRSRISAATSPIPQASHAFKVSMATSPIHSPAHSRSSSGEIDSIPRLVDVATSISYSSRSPLADKQGNLPMQTNRQRTRNSPQAADSPSLTPGEKTLNVLEIINSMDDVQGVLNGSYVTKIVSPSLPQEAAITTPTIARRSPRSRSSPFRKQYSSPGQLTPKQGVFPAAEGEDVEEIRVLEDVFFLK</sequence>
<feature type="region of interest" description="Disordered" evidence="2">
    <location>
        <begin position="192"/>
        <end position="242"/>
    </location>
</feature>
<name>A0AAE0RW13_9BIVA</name>